<dbReference type="OrthoDB" id="10252009at2759"/>
<evidence type="ECO:0000313" key="4">
    <source>
        <dbReference type="EMBL" id="USP75562.1"/>
    </source>
</evidence>
<dbReference type="EMBL" id="CP089275">
    <property type="protein sequence ID" value="USP75562.1"/>
    <property type="molecule type" value="Genomic_DNA"/>
</dbReference>
<name>A0A9Q9DQG4_CURCL</name>
<dbReference type="GO" id="GO:1990444">
    <property type="term" value="F:F-box domain binding"/>
    <property type="evidence" value="ECO:0007669"/>
    <property type="project" value="TreeGrafter"/>
</dbReference>
<dbReference type="Pfam" id="PF00782">
    <property type="entry name" value="DSPc"/>
    <property type="match status" value="1"/>
</dbReference>
<dbReference type="InterPro" id="IPR020422">
    <property type="entry name" value="TYR_PHOSPHATASE_DUAL_dom"/>
</dbReference>
<dbReference type="PANTHER" id="PTHR46588">
    <property type="entry name" value="SERINE/THREONINE/TYROSINE-INTERACTING PROTEIN"/>
    <property type="match status" value="1"/>
</dbReference>
<dbReference type="InterPro" id="IPR029021">
    <property type="entry name" value="Prot-tyrosine_phosphatase-like"/>
</dbReference>
<evidence type="ECO:0000256" key="1">
    <source>
        <dbReference type="ARBA" id="ARBA00009649"/>
    </source>
</evidence>
<evidence type="ECO:0000313" key="5">
    <source>
        <dbReference type="Proteomes" id="UP001056012"/>
    </source>
</evidence>
<dbReference type="GO" id="GO:0005737">
    <property type="term" value="C:cytoplasm"/>
    <property type="evidence" value="ECO:0007669"/>
    <property type="project" value="TreeGrafter"/>
</dbReference>
<dbReference type="PANTHER" id="PTHR46588:SF1">
    <property type="entry name" value="SERINE_THREONINE_TYROSINE-INTERACTING PROTEIN"/>
    <property type="match status" value="1"/>
</dbReference>
<organism evidence="4 5">
    <name type="scientific">Curvularia clavata</name>
    <dbReference type="NCBI Taxonomy" id="95742"/>
    <lineage>
        <taxon>Eukaryota</taxon>
        <taxon>Fungi</taxon>
        <taxon>Dikarya</taxon>
        <taxon>Ascomycota</taxon>
        <taxon>Pezizomycotina</taxon>
        <taxon>Dothideomycetes</taxon>
        <taxon>Pleosporomycetidae</taxon>
        <taxon>Pleosporales</taxon>
        <taxon>Pleosporineae</taxon>
        <taxon>Pleosporaceae</taxon>
        <taxon>Curvularia</taxon>
    </lineage>
</organism>
<dbReference type="GO" id="GO:0070372">
    <property type="term" value="P:regulation of ERK1 and ERK2 cascade"/>
    <property type="evidence" value="ECO:0007669"/>
    <property type="project" value="TreeGrafter"/>
</dbReference>
<comment type="similarity">
    <text evidence="1">Belongs to the protein-tyrosine phosphatase family. Non-receptor class subfamily.</text>
</comment>
<dbReference type="VEuPathDB" id="FungiDB:yc1106_02836"/>
<dbReference type="Gene3D" id="3.90.190.10">
    <property type="entry name" value="Protein tyrosine phosphatase superfamily"/>
    <property type="match status" value="1"/>
</dbReference>
<reference evidence="4" key="1">
    <citation type="submission" date="2021-12" db="EMBL/GenBank/DDBJ databases">
        <title>Curvularia clavata genome.</title>
        <authorList>
            <person name="Cao Y."/>
        </authorList>
    </citation>
    <scope>NUCLEOTIDE SEQUENCE</scope>
    <source>
        <strain evidence="4">Yc1106</strain>
    </source>
</reference>
<dbReference type="AlphaFoldDB" id="A0A9Q9DQG4"/>
<evidence type="ECO:0000256" key="2">
    <source>
        <dbReference type="SAM" id="MobiDB-lite"/>
    </source>
</evidence>
<feature type="domain" description="Tyrosine-protein phosphatase" evidence="3">
    <location>
        <begin position="89"/>
        <end position="246"/>
    </location>
</feature>
<dbReference type="GO" id="GO:0005654">
    <property type="term" value="C:nucleoplasm"/>
    <property type="evidence" value="ECO:0007669"/>
    <property type="project" value="TreeGrafter"/>
</dbReference>
<dbReference type="InterPro" id="IPR052449">
    <property type="entry name" value="STYX-Interacting_Phosphatase"/>
</dbReference>
<dbReference type="InterPro" id="IPR000340">
    <property type="entry name" value="Dual-sp_phosphatase_cat-dom"/>
</dbReference>
<feature type="compositionally biased region" description="Polar residues" evidence="2">
    <location>
        <begin position="264"/>
        <end position="283"/>
    </location>
</feature>
<protein>
    <recommendedName>
        <fullName evidence="3">Tyrosine-protein phosphatase domain-containing protein</fullName>
    </recommendedName>
</protein>
<dbReference type="SMART" id="SM00195">
    <property type="entry name" value="DSPc"/>
    <property type="match status" value="1"/>
</dbReference>
<sequence>MIMATVREEAAMSNLPNIHMRNQHDYTYRLPESPRIMVPPPTLTTDVPEVALGDSPREDADISFLKELDLKDIVQKNTLLDWAYERRRQAQMILPWLYLGPMVAAKDKAFLQREGITMTLAVRTQPNSLMGAMQAAREVCLEVNSIEASSFYALAPAFPQATRMINTHIAKVRQHALETNGEAVLGKILVFCESGNEKSAAVVAAYLMETLKDFDHIKAMQICQAQRFCVNYDDTLKHILRSYWDIVGARRAIAASQIHALDQDGQSNGLSQPGSLSFPSASLKQKRGLEEMRYDDVMMDEDMDASDALRFADRDVTPFQDR</sequence>
<gene>
    <name evidence="4" type="ORF">yc1106_02836</name>
</gene>
<dbReference type="GO" id="GO:0062026">
    <property type="term" value="P:negative regulation of SCF-dependent proteasomal ubiquitin-dependent catabolic process"/>
    <property type="evidence" value="ECO:0007669"/>
    <property type="project" value="TreeGrafter"/>
</dbReference>
<accession>A0A9Q9DQG4</accession>
<dbReference type="GO" id="GO:0140096">
    <property type="term" value="F:catalytic activity, acting on a protein"/>
    <property type="evidence" value="ECO:0007669"/>
    <property type="project" value="UniProtKB-ARBA"/>
</dbReference>
<proteinExistence type="inferred from homology"/>
<dbReference type="CDD" id="cd14498">
    <property type="entry name" value="DSP"/>
    <property type="match status" value="1"/>
</dbReference>
<evidence type="ECO:0000259" key="3">
    <source>
        <dbReference type="SMART" id="SM00195"/>
    </source>
</evidence>
<dbReference type="Proteomes" id="UP001056012">
    <property type="component" value="Chromosome 2"/>
</dbReference>
<keyword evidence="5" id="KW-1185">Reference proteome</keyword>
<feature type="region of interest" description="Disordered" evidence="2">
    <location>
        <begin position="264"/>
        <end position="284"/>
    </location>
</feature>
<dbReference type="SUPFAM" id="SSF52799">
    <property type="entry name" value="(Phosphotyrosine protein) phosphatases II"/>
    <property type="match status" value="1"/>
</dbReference>